<comment type="caution">
    <text evidence="1">The sequence shown here is derived from an EMBL/GenBank/DDBJ whole genome shotgun (WGS) entry which is preliminary data.</text>
</comment>
<protein>
    <submittedName>
        <fullName evidence="1">Uncharacterized protein</fullName>
    </submittedName>
</protein>
<evidence type="ECO:0000313" key="2">
    <source>
        <dbReference type="Proteomes" id="UP000809273"/>
    </source>
</evidence>
<proteinExistence type="predicted"/>
<dbReference type="Proteomes" id="UP000809273">
    <property type="component" value="Unassembled WGS sequence"/>
</dbReference>
<dbReference type="EMBL" id="JAFGIX010000050">
    <property type="protein sequence ID" value="MBN1573499.1"/>
    <property type="molecule type" value="Genomic_DNA"/>
</dbReference>
<dbReference type="AlphaFoldDB" id="A0A9D8PNN9"/>
<sequence>MWLYKIIIVNDKITDNIEEYIGQGWEVTAVNFHPTGSSSRYGPYFRMRLSFDEPS</sequence>
<gene>
    <name evidence="1" type="ORF">JW984_09925</name>
</gene>
<reference evidence="1" key="1">
    <citation type="journal article" date="2021" name="Environ. Microbiol.">
        <title>Genomic characterization of three novel Desulfobacterota classes expand the metabolic and phylogenetic diversity of the phylum.</title>
        <authorList>
            <person name="Murphy C.L."/>
            <person name="Biggerstaff J."/>
            <person name="Eichhorn A."/>
            <person name="Ewing E."/>
            <person name="Shahan R."/>
            <person name="Soriano D."/>
            <person name="Stewart S."/>
            <person name="VanMol K."/>
            <person name="Walker R."/>
            <person name="Walters P."/>
            <person name="Elshahed M.S."/>
            <person name="Youssef N.H."/>
        </authorList>
    </citation>
    <scope>NUCLEOTIDE SEQUENCE</scope>
    <source>
        <strain evidence="1">Zod_Metabat.24</strain>
    </source>
</reference>
<evidence type="ECO:0000313" key="1">
    <source>
        <dbReference type="EMBL" id="MBN1573499.1"/>
    </source>
</evidence>
<name>A0A9D8PNN9_9DELT</name>
<reference evidence="1" key="2">
    <citation type="submission" date="2021-01" db="EMBL/GenBank/DDBJ databases">
        <authorList>
            <person name="Hahn C.R."/>
            <person name="Youssef N.H."/>
            <person name="Elshahed M."/>
        </authorList>
    </citation>
    <scope>NUCLEOTIDE SEQUENCE</scope>
    <source>
        <strain evidence="1">Zod_Metabat.24</strain>
    </source>
</reference>
<accession>A0A9D8PNN9</accession>
<organism evidence="1 2">
    <name type="scientific">Candidatus Zymogenus saltonus</name>
    <dbReference type="NCBI Taxonomy" id="2844893"/>
    <lineage>
        <taxon>Bacteria</taxon>
        <taxon>Deltaproteobacteria</taxon>
        <taxon>Candidatus Zymogenia</taxon>
        <taxon>Candidatus Zymogeniales</taxon>
        <taxon>Candidatus Zymogenaceae</taxon>
        <taxon>Candidatus Zymogenus</taxon>
    </lineage>
</organism>